<organism evidence="1 2">
    <name type="scientific">Anaerocolumna sedimenticola</name>
    <dbReference type="NCBI Taxonomy" id="2696063"/>
    <lineage>
        <taxon>Bacteria</taxon>
        <taxon>Bacillati</taxon>
        <taxon>Bacillota</taxon>
        <taxon>Clostridia</taxon>
        <taxon>Lachnospirales</taxon>
        <taxon>Lachnospiraceae</taxon>
        <taxon>Anaerocolumna</taxon>
    </lineage>
</organism>
<dbReference type="Pfam" id="PF02283">
    <property type="entry name" value="CobU"/>
    <property type="match status" value="1"/>
</dbReference>
<keyword evidence="2" id="KW-1185">Reference proteome</keyword>
<sequence length="145" mass="16147">MELYIGGISQGKLQFVCNKKNISEDSVEICDGADCSPEEVFSKQIINHFHLMIKRLWTDGMMAVINKDSKDTLADPQDKAAALIEELIAKNPSAVIICNEVGYGIVPMDKTDRIYRETVGRCLCRLAEYSTSVERIVCGLGMKLK</sequence>
<dbReference type="GO" id="GO:0043752">
    <property type="term" value="F:adenosylcobinamide kinase activity"/>
    <property type="evidence" value="ECO:0007669"/>
    <property type="project" value="InterPro"/>
</dbReference>
<dbReference type="SUPFAM" id="SSF52540">
    <property type="entry name" value="P-loop containing nucleoside triphosphate hydrolases"/>
    <property type="match status" value="1"/>
</dbReference>
<reference evidence="1 2" key="1">
    <citation type="submission" date="2020-01" db="EMBL/GenBank/DDBJ databases">
        <title>Genome analysis of Anaerocolumna sp. CBA3638.</title>
        <authorList>
            <person name="Kim J."/>
            <person name="Roh S.W."/>
        </authorList>
    </citation>
    <scope>NUCLEOTIDE SEQUENCE [LARGE SCALE GENOMIC DNA]</scope>
    <source>
        <strain evidence="1 2">CBA3638</strain>
    </source>
</reference>
<accession>A0A6P1TN48</accession>
<evidence type="ECO:0000313" key="1">
    <source>
        <dbReference type="EMBL" id="QHQ61256.1"/>
    </source>
</evidence>
<dbReference type="UniPathway" id="UPA00148">
    <property type="reaction ID" value="UER00236"/>
</dbReference>
<dbReference type="InterPro" id="IPR027417">
    <property type="entry name" value="P-loop_NTPase"/>
</dbReference>
<dbReference type="RefSeq" id="WP_161838082.1">
    <property type="nucleotide sequence ID" value="NZ_CP048000.1"/>
</dbReference>
<gene>
    <name evidence="1" type="ORF">Ana3638_11130</name>
</gene>
<proteinExistence type="predicted"/>
<dbReference type="AlphaFoldDB" id="A0A6P1TN48"/>
<dbReference type="Proteomes" id="UP000464314">
    <property type="component" value="Chromosome"/>
</dbReference>
<dbReference type="GO" id="GO:0009236">
    <property type="term" value="P:cobalamin biosynthetic process"/>
    <property type="evidence" value="ECO:0007669"/>
    <property type="project" value="UniProtKB-UniPathway"/>
</dbReference>
<evidence type="ECO:0000313" key="2">
    <source>
        <dbReference type="Proteomes" id="UP000464314"/>
    </source>
</evidence>
<dbReference type="InterPro" id="IPR003203">
    <property type="entry name" value="CobU/CobP"/>
</dbReference>
<dbReference type="EMBL" id="CP048000">
    <property type="protein sequence ID" value="QHQ61256.1"/>
    <property type="molecule type" value="Genomic_DNA"/>
</dbReference>
<name>A0A6P1TN48_9FIRM</name>
<dbReference type="Gene3D" id="3.40.50.300">
    <property type="entry name" value="P-loop containing nucleotide triphosphate hydrolases"/>
    <property type="match status" value="1"/>
</dbReference>
<dbReference type="GO" id="GO:0000166">
    <property type="term" value="F:nucleotide binding"/>
    <property type="evidence" value="ECO:0007669"/>
    <property type="project" value="InterPro"/>
</dbReference>
<dbReference type="KEGG" id="anr:Ana3638_11130"/>
<protein>
    <submittedName>
        <fullName evidence="1">Uncharacterized protein</fullName>
    </submittedName>
</protein>